<keyword evidence="4" id="KW-0547">Nucleotide-binding</keyword>
<evidence type="ECO:0000256" key="8">
    <source>
        <dbReference type="ARBA" id="ARBA00048679"/>
    </source>
</evidence>
<dbReference type="GO" id="GO:0004674">
    <property type="term" value="F:protein serine/threonine kinase activity"/>
    <property type="evidence" value="ECO:0007669"/>
    <property type="project" value="UniProtKB-KW"/>
</dbReference>
<organism evidence="9 10">
    <name type="scientific">Miscanthus lutarioriparius</name>
    <dbReference type="NCBI Taxonomy" id="422564"/>
    <lineage>
        <taxon>Eukaryota</taxon>
        <taxon>Viridiplantae</taxon>
        <taxon>Streptophyta</taxon>
        <taxon>Embryophyta</taxon>
        <taxon>Tracheophyta</taxon>
        <taxon>Spermatophyta</taxon>
        <taxon>Magnoliopsida</taxon>
        <taxon>Liliopsida</taxon>
        <taxon>Poales</taxon>
        <taxon>Poaceae</taxon>
        <taxon>PACMAD clade</taxon>
        <taxon>Panicoideae</taxon>
        <taxon>Andropogonodae</taxon>
        <taxon>Andropogoneae</taxon>
        <taxon>Saccharinae</taxon>
        <taxon>Miscanthus</taxon>
    </lineage>
</organism>
<proteinExistence type="predicted"/>
<reference evidence="9" key="1">
    <citation type="submission" date="2020-10" db="EMBL/GenBank/DDBJ databases">
        <authorList>
            <person name="Han B."/>
            <person name="Lu T."/>
            <person name="Zhao Q."/>
            <person name="Huang X."/>
            <person name="Zhao Y."/>
        </authorList>
    </citation>
    <scope>NUCLEOTIDE SEQUENCE</scope>
</reference>
<keyword evidence="6" id="KW-0067">ATP-binding</keyword>
<dbReference type="EMBL" id="CAJGYO010000017">
    <property type="protein sequence ID" value="CAD6332711.1"/>
    <property type="molecule type" value="Genomic_DNA"/>
</dbReference>
<comment type="catalytic activity">
    <reaction evidence="7">
        <text>L-threonyl-[protein] + ATP = O-phospho-L-threonyl-[protein] + ADP + H(+)</text>
        <dbReference type="Rhea" id="RHEA:46608"/>
        <dbReference type="Rhea" id="RHEA-COMP:11060"/>
        <dbReference type="Rhea" id="RHEA-COMP:11605"/>
        <dbReference type="ChEBI" id="CHEBI:15378"/>
        <dbReference type="ChEBI" id="CHEBI:30013"/>
        <dbReference type="ChEBI" id="CHEBI:30616"/>
        <dbReference type="ChEBI" id="CHEBI:61977"/>
        <dbReference type="ChEBI" id="CHEBI:456216"/>
        <dbReference type="EC" id="2.7.11.1"/>
    </reaction>
</comment>
<dbReference type="OrthoDB" id="1634879at2759"/>
<evidence type="ECO:0000256" key="3">
    <source>
        <dbReference type="ARBA" id="ARBA00022679"/>
    </source>
</evidence>
<dbReference type="EC" id="2.7.11.1" evidence="1"/>
<sequence length="207" mass="23184">MTQAPTPLCRGRLRGGSPDSRAFLLNSDARGRICKLYVGPEVDFWSYGVILYALLSSTLPSDENTPSLFNKIKGDDSIVEGGGNSEEQEFQTTLSYLVELEPKLWVPVRLLEGRICGEIKNNLVCIREQAQRIQRLQHEALLKMVGSYSTVALSPSRRDALTESPLRIVLFALRKMCDHAICRNFLRSSELLPVIVHLRQSPDPTIS</sequence>
<dbReference type="PANTHER" id="PTHR22983:SF6">
    <property type="entry name" value="SERINE_THREONINE-PROTEIN KINASE 36"/>
    <property type="match status" value="1"/>
</dbReference>
<dbReference type="Proteomes" id="UP000604825">
    <property type="component" value="Unassembled WGS sequence"/>
</dbReference>
<comment type="caution">
    <text evidence="9">The sequence shown here is derived from an EMBL/GenBank/DDBJ whole genome shotgun (WGS) entry which is preliminary data.</text>
</comment>
<evidence type="ECO:0000256" key="5">
    <source>
        <dbReference type="ARBA" id="ARBA00022777"/>
    </source>
</evidence>
<dbReference type="GO" id="GO:0005737">
    <property type="term" value="C:cytoplasm"/>
    <property type="evidence" value="ECO:0007669"/>
    <property type="project" value="TreeGrafter"/>
</dbReference>
<accession>A0A811RU59</accession>
<keyword evidence="3" id="KW-0808">Transferase</keyword>
<dbReference type="GO" id="GO:0005524">
    <property type="term" value="F:ATP binding"/>
    <property type="evidence" value="ECO:0007669"/>
    <property type="project" value="UniProtKB-KW"/>
</dbReference>
<evidence type="ECO:0000256" key="4">
    <source>
        <dbReference type="ARBA" id="ARBA00022741"/>
    </source>
</evidence>
<name>A0A811RU59_9POAL</name>
<dbReference type="Gene3D" id="1.10.510.10">
    <property type="entry name" value="Transferase(Phosphotransferase) domain 1"/>
    <property type="match status" value="1"/>
</dbReference>
<evidence type="ECO:0000256" key="1">
    <source>
        <dbReference type="ARBA" id="ARBA00012513"/>
    </source>
</evidence>
<evidence type="ECO:0000256" key="6">
    <source>
        <dbReference type="ARBA" id="ARBA00022840"/>
    </source>
</evidence>
<evidence type="ECO:0000256" key="7">
    <source>
        <dbReference type="ARBA" id="ARBA00047899"/>
    </source>
</evidence>
<keyword evidence="5" id="KW-0418">Kinase</keyword>
<dbReference type="PANTHER" id="PTHR22983">
    <property type="entry name" value="PROTEIN KINASE RELATED"/>
    <property type="match status" value="1"/>
</dbReference>
<dbReference type="AlphaFoldDB" id="A0A811RU59"/>
<gene>
    <name evidence="9" type="ORF">NCGR_LOCUS56809</name>
</gene>
<evidence type="ECO:0000256" key="2">
    <source>
        <dbReference type="ARBA" id="ARBA00022527"/>
    </source>
</evidence>
<evidence type="ECO:0000313" key="10">
    <source>
        <dbReference type="Proteomes" id="UP000604825"/>
    </source>
</evidence>
<evidence type="ECO:0000313" key="9">
    <source>
        <dbReference type="EMBL" id="CAD6332711.1"/>
    </source>
</evidence>
<keyword evidence="10" id="KW-1185">Reference proteome</keyword>
<comment type="catalytic activity">
    <reaction evidence="8">
        <text>L-seryl-[protein] + ATP = O-phospho-L-seryl-[protein] + ADP + H(+)</text>
        <dbReference type="Rhea" id="RHEA:17989"/>
        <dbReference type="Rhea" id="RHEA-COMP:9863"/>
        <dbReference type="Rhea" id="RHEA-COMP:11604"/>
        <dbReference type="ChEBI" id="CHEBI:15378"/>
        <dbReference type="ChEBI" id="CHEBI:29999"/>
        <dbReference type="ChEBI" id="CHEBI:30616"/>
        <dbReference type="ChEBI" id="CHEBI:83421"/>
        <dbReference type="ChEBI" id="CHEBI:456216"/>
        <dbReference type="EC" id="2.7.11.1"/>
    </reaction>
</comment>
<dbReference type="InterPro" id="IPR011009">
    <property type="entry name" value="Kinase-like_dom_sf"/>
</dbReference>
<keyword evidence="2" id="KW-0723">Serine/threonine-protein kinase</keyword>
<protein>
    <recommendedName>
        <fullName evidence="1">non-specific serine/threonine protein kinase</fullName>
        <ecNumber evidence="1">2.7.11.1</ecNumber>
    </recommendedName>
</protein>
<dbReference type="SUPFAM" id="SSF56112">
    <property type="entry name" value="Protein kinase-like (PK-like)"/>
    <property type="match status" value="1"/>
</dbReference>